<proteinExistence type="predicted"/>
<reference evidence="2" key="1">
    <citation type="journal article" date="2023" name="Front. Plant Sci.">
        <title>Chromosomal-level genome assembly of Melastoma candidum provides insights into trichome evolution.</title>
        <authorList>
            <person name="Zhong Y."/>
            <person name="Wu W."/>
            <person name="Sun C."/>
            <person name="Zou P."/>
            <person name="Liu Y."/>
            <person name="Dai S."/>
            <person name="Zhou R."/>
        </authorList>
    </citation>
    <scope>NUCLEOTIDE SEQUENCE [LARGE SCALE GENOMIC DNA]</scope>
</reference>
<protein>
    <submittedName>
        <fullName evidence="1">Uncharacterized protein</fullName>
    </submittedName>
</protein>
<name>A0ACB9P0R3_9MYRT</name>
<dbReference type="EMBL" id="CM042886">
    <property type="protein sequence ID" value="KAI4342569.1"/>
    <property type="molecule type" value="Genomic_DNA"/>
</dbReference>
<organism evidence="1 2">
    <name type="scientific">Melastoma candidum</name>
    <dbReference type="NCBI Taxonomy" id="119954"/>
    <lineage>
        <taxon>Eukaryota</taxon>
        <taxon>Viridiplantae</taxon>
        <taxon>Streptophyta</taxon>
        <taxon>Embryophyta</taxon>
        <taxon>Tracheophyta</taxon>
        <taxon>Spermatophyta</taxon>
        <taxon>Magnoliopsida</taxon>
        <taxon>eudicotyledons</taxon>
        <taxon>Gunneridae</taxon>
        <taxon>Pentapetalae</taxon>
        <taxon>rosids</taxon>
        <taxon>malvids</taxon>
        <taxon>Myrtales</taxon>
        <taxon>Melastomataceae</taxon>
        <taxon>Melastomatoideae</taxon>
        <taxon>Melastomateae</taxon>
        <taxon>Melastoma</taxon>
    </lineage>
</organism>
<evidence type="ECO:0000313" key="2">
    <source>
        <dbReference type="Proteomes" id="UP001057402"/>
    </source>
</evidence>
<dbReference type="Proteomes" id="UP001057402">
    <property type="component" value="Chromosome 7"/>
</dbReference>
<evidence type="ECO:0000313" key="1">
    <source>
        <dbReference type="EMBL" id="KAI4342569.1"/>
    </source>
</evidence>
<accession>A0ACB9P0R3</accession>
<keyword evidence="2" id="KW-1185">Reference proteome</keyword>
<comment type="caution">
    <text evidence="1">The sequence shown here is derived from an EMBL/GenBank/DDBJ whole genome shotgun (WGS) entry which is preliminary data.</text>
</comment>
<gene>
    <name evidence="1" type="ORF">MLD38_027183</name>
</gene>
<sequence>MHNLLRDNRLEDVVDKRCTGADAETVELLLDIAARCTDANPDERPSMNRVLQSLEQEAVSPYWSDFWSQSDYC</sequence>